<protein>
    <submittedName>
        <fullName evidence="2">Uncharacterized protein</fullName>
    </submittedName>
</protein>
<evidence type="ECO:0000313" key="3">
    <source>
        <dbReference type="EMBL" id="KAB4184905.1"/>
    </source>
</evidence>
<dbReference type="Proteomes" id="UP000285343">
    <property type="component" value="Unassembled WGS sequence"/>
</dbReference>
<sequence>MKTIKLCDDRRLDAILKTIIAFTSLTLMALCVLYLKDECFDLKKEIMHSMRVAIRILVLFIMIDYIKIKKRMNNE</sequence>
<evidence type="ECO:0000313" key="7">
    <source>
        <dbReference type="Proteomes" id="UP000095788"/>
    </source>
</evidence>
<organism evidence="2 7">
    <name type="scientific">Bacteroides uniformis</name>
    <dbReference type="NCBI Taxonomy" id="820"/>
    <lineage>
        <taxon>Bacteria</taxon>
        <taxon>Pseudomonadati</taxon>
        <taxon>Bacteroidota</taxon>
        <taxon>Bacteroidia</taxon>
        <taxon>Bacteroidales</taxon>
        <taxon>Bacteroidaceae</taxon>
        <taxon>Bacteroides</taxon>
    </lineage>
</organism>
<evidence type="ECO:0000256" key="1">
    <source>
        <dbReference type="SAM" id="Phobius"/>
    </source>
</evidence>
<evidence type="ECO:0000313" key="9">
    <source>
        <dbReference type="Proteomes" id="UP000285343"/>
    </source>
</evidence>
<dbReference type="AlphaFoldDB" id="A0A174RT37"/>
<proteinExistence type="predicted"/>
<gene>
    <name evidence="6" type="ORF">DWW14_05355</name>
    <name evidence="5" type="ORF">DXC91_09580</name>
    <name evidence="2" type="ORF">ERS852554_02003</name>
    <name evidence="4" type="ORF">GAP48_06050</name>
    <name evidence="3" type="ORF">GAQ44_07715</name>
</gene>
<dbReference type="EMBL" id="WCTY01000012">
    <property type="protein sequence ID" value="KAB4184905.1"/>
    <property type="molecule type" value="Genomic_DNA"/>
</dbReference>
<evidence type="ECO:0000313" key="5">
    <source>
        <dbReference type="EMBL" id="RGK86130.1"/>
    </source>
</evidence>
<keyword evidence="1" id="KW-1133">Transmembrane helix</keyword>
<dbReference type="Proteomes" id="UP000487221">
    <property type="component" value="Unassembled WGS sequence"/>
</dbReference>
<reference evidence="8 9" key="2">
    <citation type="submission" date="2018-08" db="EMBL/GenBank/DDBJ databases">
        <title>A genome reference for cultivated species of the human gut microbiota.</title>
        <authorList>
            <person name="Zou Y."/>
            <person name="Xue W."/>
            <person name="Luo G."/>
        </authorList>
    </citation>
    <scope>NUCLEOTIDE SEQUENCE [LARGE SCALE GENOMIC DNA]</scope>
    <source>
        <strain evidence="6 9">AF14-42</strain>
        <strain evidence="5 8">TF09-22</strain>
    </source>
</reference>
<evidence type="ECO:0000313" key="11">
    <source>
        <dbReference type="Proteomes" id="UP000487989"/>
    </source>
</evidence>
<dbReference type="RefSeq" id="WP_057281623.1">
    <property type="nucleotide sequence ID" value="NZ_CAKOCG010000004.1"/>
</dbReference>
<dbReference type="EMBL" id="QSRB01000006">
    <property type="protein sequence ID" value="RGK86130.1"/>
    <property type="molecule type" value="Genomic_DNA"/>
</dbReference>
<reference evidence="2 7" key="1">
    <citation type="submission" date="2015-09" db="EMBL/GenBank/DDBJ databases">
        <authorList>
            <consortium name="Pathogen Informatics"/>
        </authorList>
    </citation>
    <scope>NUCLEOTIDE SEQUENCE [LARGE SCALE GENOMIC DNA]</scope>
    <source>
        <strain evidence="2 7">2789STDY5834942</strain>
    </source>
</reference>
<dbReference type="EMBL" id="QRZC01000004">
    <property type="protein sequence ID" value="RGV44616.1"/>
    <property type="molecule type" value="Genomic_DNA"/>
</dbReference>
<dbReference type="EMBL" id="WCTJ01000007">
    <property type="protein sequence ID" value="KAB4257037.1"/>
    <property type="molecule type" value="Genomic_DNA"/>
</dbReference>
<dbReference type="EMBL" id="CZBF01000003">
    <property type="protein sequence ID" value="CUP85469.1"/>
    <property type="molecule type" value="Genomic_DNA"/>
</dbReference>
<dbReference type="Proteomes" id="UP000260874">
    <property type="component" value="Unassembled WGS sequence"/>
</dbReference>
<evidence type="ECO:0000313" key="6">
    <source>
        <dbReference type="EMBL" id="RGV44616.1"/>
    </source>
</evidence>
<feature type="transmembrane region" description="Helical" evidence="1">
    <location>
        <begin position="47"/>
        <end position="66"/>
    </location>
</feature>
<feature type="transmembrane region" description="Helical" evidence="1">
    <location>
        <begin position="12"/>
        <end position="35"/>
    </location>
</feature>
<evidence type="ECO:0000313" key="10">
    <source>
        <dbReference type="Proteomes" id="UP000487221"/>
    </source>
</evidence>
<keyword evidence="1" id="KW-0472">Membrane</keyword>
<evidence type="ECO:0000313" key="8">
    <source>
        <dbReference type="Proteomes" id="UP000260874"/>
    </source>
</evidence>
<reference evidence="10 11" key="3">
    <citation type="journal article" date="2019" name="Nat. Med.">
        <title>A library of human gut bacterial isolates paired with longitudinal multiomics data enables mechanistic microbiome research.</title>
        <authorList>
            <person name="Poyet M."/>
            <person name="Groussin M."/>
            <person name="Gibbons S.M."/>
            <person name="Avila-Pacheco J."/>
            <person name="Jiang X."/>
            <person name="Kearney S.M."/>
            <person name="Perrotta A.R."/>
            <person name="Berdy B."/>
            <person name="Zhao S."/>
            <person name="Lieberman T.D."/>
            <person name="Swanson P.K."/>
            <person name="Smith M."/>
            <person name="Roesemann S."/>
            <person name="Alexander J.E."/>
            <person name="Rich S.A."/>
            <person name="Livny J."/>
            <person name="Vlamakis H."/>
            <person name="Clish C."/>
            <person name="Bullock K."/>
            <person name="Deik A."/>
            <person name="Scott J."/>
            <person name="Pierce K.A."/>
            <person name="Xavier R.J."/>
            <person name="Alm E.J."/>
        </authorList>
    </citation>
    <scope>NUCLEOTIDE SEQUENCE [LARGE SCALE GENOMIC DNA]</scope>
    <source>
        <strain evidence="3 10">BIOML-A19</strain>
        <strain evidence="4 11">BIOML-A3</strain>
    </source>
</reference>
<name>A0A174RT37_BACUN</name>
<dbReference type="Proteomes" id="UP000095788">
    <property type="component" value="Unassembled WGS sequence"/>
</dbReference>
<evidence type="ECO:0000313" key="4">
    <source>
        <dbReference type="EMBL" id="KAB4257037.1"/>
    </source>
</evidence>
<evidence type="ECO:0000313" key="2">
    <source>
        <dbReference type="EMBL" id="CUP85469.1"/>
    </source>
</evidence>
<dbReference type="Proteomes" id="UP000487989">
    <property type="component" value="Unassembled WGS sequence"/>
</dbReference>
<accession>A0A174RT37</accession>
<keyword evidence="1" id="KW-0812">Transmembrane</keyword>